<name>A0A963YMT9_9PROT</name>
<dbReference type="InterPro" id="IPR008320">
    <property type="entry name" value="UCP032025"/>
</dbReference>
<comment type="caution">
    <text evidence="1">The sequence shown here is derived from an EMBL/GenBank/DDBJ whole genome shotgun (WGS) entry which is preliminary data.</text>
</comment>
<accession>A0A963YMT9</accession>
<protein>
    <submittedName>
        <fullName evidence="1">DUF1489 domain-containing protein</fullName>
    </submittedName>
</protein>
<reference evidence="1" key="1">
    <citation type="journal article" date="2021" name="Microorganisms">
        <title>Acidisoma silvae sp. nov. and Acidisomacellulosilytica sp. nov., Two Acidophilic Bacteria Isolated from Decaying Wood, Hydrolyzing Cellulose and Producing Poly-3-hydroxybutyrate.</title>
        <authorList>
            <person name="Mieszkin S."/>
            <person name="Pouder E."/>
            <person name="Uroz S."/>
            <person name="Simon-Colin C."/>
            <person name="Alain K."/>
        </authorList>
    </citation>
    <scope>NUCLEOTIDE SEQUENCE</scope>
    <source>
        <strain evidence="1">HW T2.11</strain>
    </source>
</reference>
<dbReference type="RefSeq" id="WP_227319369.1">
    <property type="nucleotide sequence ID" value="NZ_JAESVB010000001.1"/>
</dbReference>
<evidence type="ECO:0000313" key="1">
    <source>
        <dbReference type="EMBL" id="MCB8873685.1"/>
    </source>
</evidence>
<organism evidence="1 2">
    <name type="scientific">Acidisoma silvae</name>
    <dbReference type="NCBI Taxonomy" id="2802396"/>
    <lineage>
        <taxon>Bacteria</taxon>
        <taxon>Pseudomonadati</taxon>
        <taxon>Pseudomonadota</taxon>
        <taxon>Alphaproteobacteria</taxon>
        <taxon>Acetobacterales</taxon>
        <taxon>Acidocellaceae</taxon>
        <taxon>Acidisoma</taxon>
    </lineage>
</organism>
<keyword evidence="2" id="KW-1185">Reference proteome</keyword>
<dbReference type="PIRSF" id="PIRSF032025">
    <property type="entry name" value="UCP032025"/>
    <property type="match status" value="1"/>
</dbReference>
<gene>
    <name evidence="1" type="ORF">ASILVAE211_00715</name>
</gene>
<reference evidence="1" key="2">
    <citation type="submission" date="2021-01" db="EMBL/GenBank/DDBJ databases">
        <authorList>
            <person name="Mieszkin S."/>
            <person name="Pouder E."/>
            <person name="Alain K."/>
        </authorList>
    </citation>
    <scope>NUCLEOTIDE SEQUENCE</scope>
    <source>
        <strain evidence="1">HW T2.11</strain>
    </source>
</reference>
<sequence>MVHLIKLSVGIRDVDHLRAAQRDRALSDPPLRHRTRHMPKRRDELLDGGSIYWVIAGMVQCRQALLDIQSDHYEDGSTATALVLDPALVLVQPRPLKAFQGWRYLNRNEAPPDLGDPGEAGSDLPPSLRLALRELCLL</sequence>
<proteinExistence type="predicted"/>
<dbReference type="Pfam" id="PF07370">
    <property type="entry name" value="DUF1489"/>
    <property type="match status" value="1"/>
</dbReference>
<evidence type="ECO:0000313" key="2">
    <source>
        <dbReference type="Proteomes" id="UP000708298"/>
    </source>
</evidence>
<dbReference type="Proteomes" id="UP000708298">
    <property type="component" value="Unassembled WGS sequence"/>
</dbReference>
<dbReference type="AlphaFoldDB" id="A0A963YMT9"/>
<dbReference type="EMBL" id="JAESVB010000001">
    <property type="protein sequence ID" value="MCB8873685.1"/>
    <property type="molecule type" value="Genomic_DNA"/>
</dbReference>